<dbReference type="Gene3D" id="3.30.420.40">
    <property type="match status" value="1"/>
</dbReference>
<keyword evidence="6" id="KW-1185">Reference proteome</keyword>
<dbReference type="Proteomes" id="UP000320747">
    <property type="component" value="Unassembled WGS sequence"/>
</dbReference>
<protein>
    <recommendedName>
        <fullName evidence="4">Carbohydrate kinase FGGY C-terminal domain-containing protein</fullName>
    </recommendedName>
</protein>
<keyword evidence="2" id="KW-0808">Transferase</keyword>
<gene>
    <name evidence="5" type="ORF">FPH17_11060</name>
</gene>
<dbReference type="InterPro" id="IPR018485">
    <property type="entry name" value="FGGY_C"/>
</dbReference>
<organism evidence="5 6">
    <name type="scientific">Corynebacterium godavarianum</name>
    <dbReference type="NCBI Taxonomy" id="2054421"/>
    <lineage>
        <taxon>Bacteria</taxon>
        <taxon>Bacillati</taxon>
        <taxon>Actinomycetota</taxon>
        <taxon>Actinomycetes</taxon>
        <taxon>Mycobacteriales</taxon>
        <taxon>Corynebacteriaceae</taxon>
        <taxon>Corynebacterium</taxon>
    </lineage>
</organism>
<sequence>MLPFFTGERSTGWAATAQAQLLGVTAATTLADLWGGVFEGIAMSYLRVHEQLKEAGALPERVVASGRVTADHPTWLSVLADALGCEVVPLEMKRATLRGTVLIALDVVAPEVRRATPPFGQGHRSIDAHREYFRELRDRFEAAHRALVVK</sequence>
<evidence type="ECO:0000256" key="1">
    <source>
        <dbReference type="ARBA" id="ARBA00009156"/>
    </source>
</evidence>
<evidence type="ECO:0000256" key="2">
    <source>
        <dbReference type="ARBA" id="ARBA00022679"/>
    </source>
</evidence>
<comment type="similarity">
    <text evidence="1">Belongs to the FGGY kinase family.</text>
</comment>
<accession>A0ABY3DY23</accession>
<feature type="domain" description="Carbohydrate kinase FGGY C-terminal" evidence="4">
    <location>
        <begin position="2"/>
        <end position="104"/>
    </location>
</feature>
<reference evidence="5 6" key="1">
    <citation type="submission" date="2019-07" db="EMBL/GenBank/DDBJ databases">
        <title>Draft genome of Corynebacterium godavarianum and other related strains.</title>
        <authorList>
            <person name="Bernier A.-M."/>
            <person name="Bernard K."/>
        </authorList>
    </citation>
    <scope>NUCLEOTIDE SEQUENCE [LARGE SCALE GENOMIC DNA]</scope>
    <source>
        <strain evidence="5 6">LMG 29598</strain>
    </source>
</reference>
<dbReference type="InterPro" id="IPR043129">
    <property type="entry name" value="ATPase_NBD"/>
</dbReference>
<evidence type="ECO:0000313" key="5">
    <source>
        <dbReference type="EMBL" id="TSJ70453.1"/>
    </source>
</evidence>
<dbReference type="PANTHER" id="PTHR43095:SF2">
    <property type="entry name" value="GLUCONOKINASE"/>
    <property type="match status" value="1"/>
</dbReference>
<dbReference type="EMBL" id="VMHH01000014">
    <property type="protein sequence ID" value="TSJ70453.1"/>
    <property type="molecule type" value="Genomic_DNA"/>
</dbReference>
<evidence type="ECO:0000256" key="3">
    <source>
        <dbReference type="ARBA" id="ARBA00022777"/>
    </source>
</evidence>
<dbReference type="PANTHER" id="PTHR43095">
    <property type="entry name" value="SUGAR KINASE"/>
    <property type="match status" value="1"/>
</dbReference>
<dbReference type="InterPro" id="IPR050406">
    <property type="entry name" value="FGGY_Carb_Kinase"/>
</dbReference>
<evidence type="ECO:0000313" key="6">
    <source>
        <dbReference type="Proteomes" id="UP000320747"/>
    </source>
</evidence>
<name>A0ABY3DY23_9CORY</name>
<dbReference type="SUPFAM" id="SSF53067">
    <property type="entry name" value="Actin-like ATPase domain"/>
    <property type="match status" value="1"/>
</dbReference>
<dbReference type="Pfam" id="PF02782">
    <property type="entry name" value="FGGY_C"/>
    <property type="match status" value="1"/>
</dbReference>
<dbReference type="RefSeq" id="WP_154880587.1">
    <property type="nucleotide sequence ID" value="NZ_JAADJX010000001.1"/>
</dbReference>
<evidence type="ECO:0000259" key="4">
    <source>
        <dbReference type="Pfam" id="PF02782"/>
    </source>
</evidence>
<comment type="caution">
    <text evidence="5">The sequence shown here is derived from an EMBL/GenBank/DDBJ whole genome shotgun (WGS) entry which is preliminary data.</text>
</comment>
<keyword evidence="3" id="KW-0418">Kinase</keyword>
<proteinExistence type="inferred from homology"/>